<dbReference type="Pfam" id="PF01728">
    <property type="entry name" value="FtsJ"/>
    <property type="match status" value="1"/>
</dbReference>
<keyword evidence="2" id="KW-0808">Transferase</keyword>
<dbReference type="GO" id="GO:0004483">
    <property type="term" value="F:methyltransferase cap1 activity"/>
    <property type="evidence" value="ECO:0007669"/>
    <property type="project" value="TreeGrafter"/>
</dbReference>
<evidence type="ECO:0000259" key="1">
    <source>
        <dbReference type="Pfam" id="PF01728"/>
    </source>
</evidence>
<sequence>MARYYNYREYLTYIYDKYNKSKPYYTKKFDKDESPEMFLTYFESMNVFPIYPRPIIMPLKKKEEQYDLEFKSSSNINFDVEKIGSMNKLLESKIKEFDSYGDKFRKLANTDKIRRFFSYEIIDAIKPKFPQSKITNAWVKMYELLSTYNLFNQETKTINTFHLCEHPGAFVYAVQDYVKKNTKKPHEFIFQSLKPGNDFQIFRPDPNLVKNYGKNLDYGPKSGDLTNPENIRYYINHYKKNYYNLITSDCGLDYSDDFTKQELGMYKIFMGAFITAIGLSQQGSHYIFKLFSFNDLKTIEMLQIACLFYEEVDAVRLLTDKSGSGEIYIVCCNFNYKGKIDNAIDILLKYMESGDGFILSKFDEKFTSRIVKHHQLLSMRRITNYNQLLFRFFNNNYADEMPEVKIYVKNLTEYYTNYFLTFVGLISNK</sequence>
<dbReference type="GO" id="GO:0032259">
    <property type="term" value="P:methylation"/>
    <property type="evidence" value="ECO:0007669"/>
    <property type="project" value="UniProtKB-KW"/>
</dbReference>
<protein>
    <submittedName>
        <fullName evidence="2">FtsJ-like methyltransferase</fullName>
    </submittedName>
</protein>
<proteinExistence type="predicted"/>
<reference evidence="2" key="1">
    <citation type="journal article" date="2017" name="Science">
        <title>Giant viruses with an expanded complement of translation system components.</title>
        <authorList>
            <person name="Schulz F."/>
            <person name="Yutin N."/>
            <person name="Ivanova N.N."/>
            <person name="Ortega D.R."/>
            <person name="Lee T.K."/>
            <person name="Vierheilig J."/>
            <person name="Daims H."/>
            <person name="Horn M."/>
            <person name="Wagner M."/>
            <person name="Jensen G.J."/>
            <person name="Kyrpides N.C."/>
            <person name="Koonin E.V."/>
            <person name="Woyke T."/>
        </authorList>
    </citation>
    <scope>NUCLEOTIDE SEQUENCE</scope>
    <source>
        <strain evidence="2">KNV1</strain>
    </source>
</reference>
<keyword evidence="2" id="KW-0489">Methyltransferase</keyword>
<gene>
    <name evidence="2" type="ORF">Klosneuvirus_3_303</name>
</gene>
<feature type="domain" description="Ribosomal RNA methyltransferase FtsJ" evidence="1">
    <location>
        <begin position="136"/>
        <end position="334"/>
    </location>
</feature>
<dbReference type="Gene3D" id="3.40.50.12760">
    <property type="match status" value="1"/>
</dbReference>
<name>A0A1V0SKM2_9VIRU</name>
<accession>A0A1V0SKM2</accession>
<dbReference type="EMBL" id="KY684110">
    <property type="protein sequence ID" value="ARF12168.1"/>
    <property type="molecule type" value="Genomic_DNA"/>
</dbReference>
<dbReference type="PANTHER" id="PTHR16121:SF2">
    <property type="entry name" value="CAP-SPECIFIC MRNA (NUCLEOSIDE-2'-O-)-METHYLTRANSFERASE 2"/>
    <property type="match status" value="1"/>
</dbReference>
<dbReference type="GO" id="GO:0006370">
    <property type="term" value="P:7-methylguanosine mRNA capping"/>
    <property type="evidence" value="ECO:0007669"/>
    <property type="project" value="TreeGrafter"/>
</dbReference>
<evidence type="ECO:0000313" key="2">
    <source>
        <dbReference type="EMBL" id="ARF12168.1"/>
    </source>
</evidence>
<organism evidence="2">
    <name type="scientific">Klosneuvirus KNV1</name>
    <dbReference type="NCBI Taxonomy" id="1977640"/>
    <lineage>
        <taxon>Viruses</taxon>
        <taxon>Varidnaviria</taxon>
        <taxon>Bamfordvirae</taxon>
        <taxon>Nucleocytoviricota</taxon>
        <taxon>Megaviricetes</taxon>
        <taxon>Imitervirales</taxon>
        <taxon>Mimiviridae</taxon>
        <taxon>Klosneuvirinae</taxon>
        <taxon>Klosneuvirus</taxon>
    </lineage>
</organism>
<dbReference type="InterPro" id="IPR002877">
    <property type="entry name" value="RNA_MeTrfase_FtsJ_dom"/>
</dbReference>
<dbReference type="InterPro" id="IPR050851">
    <property type="entry name" value="mRNA_Cap_2O-Ribose_MeTrfase"/>
</dbReference>
<dbReference type="PANTHER" id="PTHR16121">
    <property type="entry name" value="CAP-SPECIFIC MRNA (NUCLEOSIDE-2'-O-)-METHYLTRANSFERASE 1-RELATED"/>
    <property type="match status" value="1"/>
</dbReference>